<organism evidence="1">
    <name type="scientific">Taeniopygia guttata</name>
    <name type="common">Zebra finch</name>
    <name type="synonym">Poephila guttata</name>
    <dbReference type="NCBI Taxonomy" id="59729"/>
    <lineage>
        <taxon>Eukaryota</taxon>
        <taxon>Metazoa</taxon>
        <taxon>Chordata</taxon>
        <taxon>Craniata</taxon>
        <taxon>Vertebrata</taxon>
        <taxon>Euteleostomi</taxon>
        <taxon>Archelosauria</taxon>
        <taxon>Archosauria</taxon>
        <taxon>Dinosauria</taxon>
        <taxon>Saurischia</taxon>
        <taxon>Theropoda</taxon>
        <taxon>Coelurosauria</taxon>
        <taxon>Aves</taxon>
        <taxon>Neognathae</taxon>
        <taxon>Neoaves</taxon>
        <taxon>Telluraves</taxon>
        <taxon>Australaves</taxon>
        <taxon>Passeriformes</taxon>
        <taxon>Passeroidea</taxon>
        <taxon>Estrildidae</taxon>
        <taxon>Estrildinae</taxon>
        <taxon>Taeniopygia</taxon>
    </lineage>
</organism>
<sequence>MQKPRLTTRSTGTCTGRRSVWPGWPGKLAITTSQLSQNWHL</sequence>
<accession>B5G3W1</accession>
<dbReference type="EMBL" id="DQ216874">
    <property type="protein sequence ID" value="ACH45972.1"/>
    <property type="molecule type" value="mRNA"/>
</dbReference>
<evidence type="ECO:0000313" key="1">
    <source>
        <dbReference type="EMBL" id="ACH45972.1"/>
    </source>
</evidence>
<reference evidence="1" key="1">
    <citation type="journal article" date="2006" name="Proc. Natl. Acad. Sci. U.S.A.">
        <title>A molecular neuroethological approach for identifying and characterizing a cascade of behaviorally regulated genes.</title>
        <authorList>
            <person name="Wada K."/>
            <person name="Howard J.T."/>
            <person name="McConnell P."/>
            <person name="Whitney O."/>
            <person name="Lints T."/>
            <person name="Rivas M.V."/>
            <person name="Horita H."/>
            <person name="Patterson M.A."/>
            <person name="White S.A."/>
            <person name="Scharff C."/>
            <person name="Haesler S."/>
            <person name="Zhao S."/>
            <person name="Sakaguchi H."/>
            <person name="Hagiwara M."/>
            <person name="Shiraki T."/>
            <person name="Hirozane-Kishikawa T."/>
            <person name="Skene P."/>
            <person name="Hayashizaki Y."/>
            <person name="Carninci P."/>
            <person name="Jarvis E.D."/>
        </authorList>
    </citation>
    <scope>NUCLEOTIDE SEQUENCE</scope>
    <source>
        <tissue evidence="1">Whole brain</tissue>
    </source>
</reference>
<dbReference type="GO" id="GO:0005840">
    <property type="term" value="C:ribosome"/>
    <property type="evidence" value="ECO:0007669"/>
    <property type="project" value="UniProtKB-KW"/>
</dbReference>
<keyword evidence="1" id="KW-0689">Ribosomal protein</keyword>
<protein>
    <submittedName>
        <fullName evidence="1">Putative ribosomal protein L7</fullName>
    </submittedName>
</protein>
<name>B5G3W1_TAEGU</name>
<dbReference type="AlphaFoldDB" id="B5G3W1"/>
<proteinExistence type="evidence at transcript level"/>
<keyword evidence="1" id="KW-0687">Ribonucleoprotein</keyword>